<sequence>MKKERKHKERRIGKPGKSGKIAKRKQRDASDHTSMVSILPPKEEQVYSQMLNQADYKVIKDAQRKELENIKQIGVYGSLKGFKSKILITVPSERKEIKAGLIEFGCANNSFSLRDTEQTILIVDDLLFTLKIPSSNKKRDTKWYTKCHTLSESLDQKYLSIVKKIRDNPKIRVLSRTGFKKLVRDYLKPCHPDFHRSKGAKIPSGSEQFAFSVVPKDIPKFSKARIDKRIRDQAHTFVYKPELDGTIDCHMVVPRAPPNVPVFLIQKEINYLEHHYDELQTRYEKNRRDHARLAPVSDTHPIPETPQGHNNCSLCGIKYDNYIKHIFGSKHHRSYSLPENQKLYAEIDDMIEDISSDFNKELDQKSLQKTTQKTKPAKQNRQIRVAEIQQLTADLEMAEEASGNPESDCSDSDLEFDKNSLNKLKSFPVEIPKKRVVDSYGELDVQNYEYIEEDTPECKHSSQTSSCQIDIEAMDHSSVSQAKDKASPDCGIDRSVEVLSKTLDKEELKTRESFKPHTAKHKRSRRFGSSVQEIDKDIFVPKISKRVKEVKTGIRKDTKDSSAEKCVVLIKVGSETHKGQNNTNGQNERNIPMISNIPCSKLLYKIKHEESQESDLIIKEHKFAGHKAKEFRNKFASKKRRNPMRACREQKRQKLSEVDSSVQAMSEGENSDLDVSEPYKVSICDSGSLEEAGAFRFENDFREARKNGIDKKLNRRRK</sequence>
<dbReference type="GO" id="GO:0003676">
    <property type="term" value="F:nucleic acid binding"/>
    <property type="evidence" value="ECO:0007669"/>
    <property type="project" value="InterPro"/>
</dbReference>
<evidence type="ECO:0000313" key="5">
    <source>
        <dbReference type="Proteomes" id="UP001295684"/>
    </source>
</evidence>
<keyword evidence="5" id="KW-1185">Reference proteome</keyword>
<keyword evidence="1" id="KW-0862">Zinc</keyword>
<feature type="domain" description="DBF4-type" evidence="3">
    <location>
        <begin position="305"/>
        <end position="357"/>
    </location>
</feature>
<dbReference type="EMBL" id="CAMPGE010018800">
    <property type="protein sequence ID" value="CAI2377184.1"/>
    <property type="molecule type" value="Genomic_DNA"/>
</dbReference>
<reference evidence="4" key="1">
    <citation type="submission" date="2023-07" db="EMBL/GenBank/DDBJ databases">
        <authorList>
            <consortium name="AG Swart"/>
            <person name="Singh M."/>
            <person name="Singh A."/>
            <person name="Seah K."/>
            <person name="Emmerich C."/>
        </authorList>
    </citation>
    <scope>NUCLEOTIDE SEQUENCE</scope>
    <source>
        <strain evidence="4">DP1</strain>
    </source>
</reference>
<comment type="caution">
    <text evidence="4">The sequence shown here is derived from an EMBL/GenBank/DDBJ whole genome shotgun (WGS) entry which is preliminary data.</text>
</comment>
<feature type="compositionally biased region" description="Basic residues" evidence="2">
    <location>
        <begin position="1"/>
        <end position="14"/>
    </location>
</feature>
<evidence type="ECO:0000256" key="2">
    <source>
        <dbReference type="SAM" id="MobiDB-lite"/>
    </source>
</evidence>
<proteinExistence type="predicted"/>
<keyword evidence="1" id="KW-0479">Metal-binding</keyword>
<evidence type="ECO:0000313" key="4">
    <source>
        <dbReference type="EMBL" id="CAI2377184.1"/>
    </source>
</evidence>
<gene>
    <name evidence="4" type="ORF">ECRASSUSDP1_LOCUS18567</name>
</gene>
<dbReference type="InterPro" id="IPR006572">
    <property type="entry name" value="Znf_DBF"/>
</dbReference>
<dbReference type="GO" id="GO:0008270">
    <property type="term" value="F:zinc ion binding"/>
    <property type="evidence" value="ECO:0007669"/>
    <property type="project" value="UniProtKB-KW"/>
</dbReference>
<dbReference type="Proteomes" id="UP001295684">
    <property type="component" value="Unassembled WGS sequence"/>
</dbReference>
<organism evidence="4 5">
    <name type="scientific">Euplotes crassus</name>
    <dbReference type="NCBI Taxonomy" id="5936"/>
    <lineage>
        <taxon>Eukaryota</taxon>
        <taxon>Sar</taxon>
        <taxon>Alveolata</taxon>
        <taxon>Ciliophora</taxon>
        <taxon>Intramacronucleata</taxon>
        <taxon>Spirotrichea</taxon>
        <taxon>Hypotrichia</taxon>
        <taxon>Euplotida</taxon>
        <taxon>Euplotidae</taxon>
        <taxon>Moneuplotes</taxon>
    </lineage>
</organism>
<dbReference type="PROSITE" id="PS51265">
    <property type="entry name" value="ZF_DBF4"/>
    <property type="match status" value="1"/>
</dbReference>
<protein>
    <recommendedName>
        <fullName evidence="3">DBF4-type domain-containing protein</fullName>
    </recommendedName>
</protein>
<dbReference type="AlphaFoldDB" id="A0AAD1XR02"/>
<feature type="compositionally biased region" description="Basic and acidic residues" evidence="2">
    <location>
        <begin position="646"/>
        <end position="657"/>
    </location>
</feature>
<accession>A0AAD1XR02</accession>
<name>A0AAD1XR02_EUPCR</name>
<evidence type="ECO:0000256" key="1">
    <source>
        <dbReference type="PROSITE-ProRule" id="PRU00600"/>
    </source>
</evidence>
<keyword evidence="1" id="KW-0863">Zinc-finger</keyword>
<feature type="region of interest" description="Disordered" evidence="2">
    <location>
        <begin position="1"/>
        <end position="37"/>
    </location>
</feature>
<evidence type="ECO:0000259" key="3">
    <source>
        <dbReference type="PROSITE" id="PS51265"/>
    </source>
</evidence>
<feature type="region of interest" description="Disordered" evidence="2">
    <location>
        <begin position="637"/>
        <end position="673"/>
    </location>
</feature>